<dbReference type="Gene3D" id="6.20.450.20">
    <property type="match status" value="1"/>
</dbReference>
<organism evidence="3">
    <name type="scientific">plant metagenome</name>
    <dbReference type="NCBI Taxonomy" id="1297885"/>
    <lineage>
        <taxon>unclassified sequences</taxon>
        <taxon>metagenomes</taxon>
        <taxon>organismal metagenomes</taxon>
    </lineage>
</organism>
<name>A0A484QGR0_9ZZZZ</name>
<dbReference type="InterPro" id="IPR048851">
    <property type="entry name" value="PaaA2_dom"/>
</dbReference>
<sequence length="63" mass="6858">MKSSRRSASSADAQAISHDHWFRARVEASLADPSPLASHDDVMAEVDVLIDTLEADSPHLSQK</sequence>
<accession>A0A484QGR0</accession>
<proteinExistence type="predicted"/>
<feature type="domain" description="Stability determinant" evidence="1">
    <location>
        <begin position="14"/>
        <end position="45"/>
    </location>
</feature>
<evidence type="ECO:0000259" key="1">
    <source>
        <dbReference type="Pfam" id="PF21217"/>
    </source>
</evidence>
<dbReference type="AlphaFoldDB" id="A0A484QGR0"/>
<dbReference type="Pfam" id="PF21217">
    <property type="entry name" value="PaaA2"/>
    <property type="match status" value="1"/>
</dbReference>
<gene>
    <name evidence="2" type="ORF">BER1_3998</name>
    <name evidence="3" type="ORF">BER2_3970</name>
</gene>
<protein>
    <recommendedName>
        <fullName evidence="1">Stability determinant domain-containing protein</fullName>
    </recommendedName>
</protein>
<evidence type="ECO:0000313" key="2">
    <source>
        <dbReference type="EMBL" id="VFR36499.1"/>
    </source>
</evidence>
<dbReference type="EMBL" id="CAADIH010000005">
    <property type="protein sequence ID" value="VFR36946.1"/>
    <property type="molecule type" value="Genomic_DNA"/>
</dbReference>
<dbReference type="EMBL" id="CAADIE010000004">
    <property type="protein sequence ID" value="VFR36499.1"/>
    <property type="molecule type" value="Genomic_DNA"/>
</dbReference>
<evidence type="ECO:0000313" key="3">
    <source>
        <dbReference type="EMBL" id="VFR36946.1"/>
    </source>
</evidence>
<reference evidence="3" key="1">
    <citation type="submission" date="2019-03" db="EMBL/GenBank/DDBJ databases">
        <authorList>
            <person name="Danneels B."/>
        </authorList>
    </citation>
    <scope>NUCLEOTIDE SEQUENCE</scope>
</reference>